<dbReference type="RefSeq" id="WP_190920476.1">
    <property type="nucleotide sequence ID" value="NZ_JACXIZ010000036.1"/>
</dbReference>
<feature type="transmembrane region" description="Helical" evidence="1">
    <location>
        <begin position="168"/>
        <end position="186"/>
    </location>
</feature>
<feature type="transmembrane region" description="Helical" evidence="1">
    <location>
        <begin position="104"/>
        <end position="125"/>
    </location>
</feature>
<organism evidence="2 3">
    <name type="scientific">Paenibacillus sabuli</name>
    <dbReference type="NCBI Taxonomy" id="2772509"/>
    <lineage>
        <taxon>Bacteria</taxon>
        <taxon>Bacillati</taxon>
        <taxon>Bacillota</taxon>
        <taxon>Bacilli</taxon>
        <taxon>Bacillales</taxon>
        <taxon>Paenibacillaceae</taxon>
        <taxon>Paenibacillus</taxon>
    </lineage>
</organism>
<feature type="transmembrane region" description="Helical" evidence="1">
    <location>
        <begin position="20"/>
        <end position="39"/>
    </location>
</feature>
<gene>
    <name evidence="2" type="ORF">IDH44_19390</name>
</gene>
<evidence type="ECO:0000256" key="1">
    <source>
        <dbReference type="SAM" id="Phobius"/>
    </source>
</evidence>
<keyword evidence="1" id="KW-0812">Transmembrane</keyword>
<dbReference type="AlphaFoldDB" id="A0A927BWV1"/>
<keyword evidence="1" id="KW-0472">Membrane</keyword>
<keyword evidence="1" id="KW-1133">Transmembrane helix</keyword>
<name>A0A927BWV1_9BACL</name>
<feature type="transmembrane region" description="Helical" evidence="1">
    <location>
        <begin position="51"/>
        <end position="69"/>
    </location>
</feature>
<evidence type="ECO:0000313" key="2">
    <source>
        <dbReference type="EMBL" id="MBD2847371.1"/>
    </source>
</evidence>
<feature type="transmembrane region" description="Helical" evidence="1">
    <location>
        <begin position="137"/>
        <end position="161"/>
    </location>
</feature>
<dbReference type="Proteomes" id="UP000621560">
    <property type="component" value="Unassembled WGS sequence"/>
</dbReference>
<accession>A0A927BWV1</accession>
<proteinExistence type="predicted"/>
<keyword evidence="3" id="KW-1185">Reference proteome</keyword>
<sequence>MTILRGAGFLLRHELRRDRLALLVTLVFFTYLALIVPTLDEPPSQMSPRASWLPDFMYFTFVPYFGFVVKKSMFRFWRDDPVSKRLASWLAMPISSSHIVLSRFLYMLLVLIPGIAYFFTMAYLISDWYKEEMSLGAFVNFGLFWFGYALIWSSIFVVWELTLSGKHFTWWCMTYVPVVAALAVLPNVWWGSVLESQVHRAKAGEWGAAILAVVIGLTVMIVCMWRARSRLERRNLVN</sequence>
<protein>
    <submittedName>
        <fullName evidence="2">ABC-2 transporter permease</fullName>
    </submittedName>
</protein>
<reference evidence="2" key="1">
    <citation type="submission" date="2020-09" db="EMBL/GenBank/DDBJ databases">
        <title>A novel bacterium of genus Paenibacillus, isolated from South China Sea.</title>
        <authorList>
            <person name="Huang H."/>
            <person name="Mo K."/>
            <person name="Hu Y."/>
        </authorList>
    </citation>
    <scope>NUCLEOTIDE SEQUENCE</scope>
    <source>
        <strain evidence="2">IB182496</strain>
    </source>
</reference>
<comment type="caution">
    <text evidence="2">The sequence shown here is derived from an EMBL/GenBank/DDBJ whole genome shotgun (WGS) entry which is preliminary data.</text>
</comment>
<feature type="transmembrane region" description="Helical" evidence="1">
    <location>
        <begin position="206"/>
        <end position="225"/>
    </location>
</feature>
<evidence type="ECO:0000313" key="3">
    <source>
        <dbReference type="Proteomes" id="UP000621560"/>
    </source>
</evidence>
<dbReference type="EMBL" id="JACXIZ010000036">
    <property type="protein sequence ID" value="MBD2847371.1"/>
    <property type="molecule type" value="Genomic_DNA"/>
</dbReference>